<feature type="domain" description="CheW-like" evidence="1">
    <location>
        <begin position="19"/>
        <end position="163"/>
    </location>
</feature>
<dbReference type="PANTHER" id="PTHR22617:SF41">
    <property type="entry name" value="CHEMOTAXIS SIGNAL TRANSDUCTION SYSTEM ADAPTOR PROTEIN CHEW"/>
    <property type="match status" value="1"/>
</dbReference>
<dbReference type="Pfam" id="PF01584">
    <property type="entry name" value="CheW"/>
    <property type="match status" value="1"/>
</dbReference>
<organism evidence="2 3">
    <name type="scientific">Anaerobaca lacustris</name>
    <dbReference type="NCBI Taxonomy" id="3044600"/>
    <lineage>
        <taxon>Bacteria</taxon>
        <taxon>Pseudomonadati</taxon>
        <taxon>Planctomycetota</taxon>
        <taxon>Phycisphaerae</taxon>
        <taxon>Sedimentisphaerales</taxon>
        <taxon>Anaerobacaceae</taxon>
        <taxon>Anaerobaca</taxon>
    </lineage>
</organism>
<name>A0AAW6TTA0_9BACT</name>
<dbReference type="Gene3D" id="2.30.30.40">
    <property type="entry name" value="SH3 Domains"/>
    <property type="match status" value="1"/>
</dbReference>
<dbReference type="GO" id="GO:0005829">
    <property type="term" value="C:cytosol"/>
    <property type="evidence" value="ECO:0007669"/>
    <property type="project" value="TreeGrafter"/>
</dbReference>
<dbReference type="Proteomes" id="UP001431776">
    <property type="component" value="Unassembled WGS sequence"/>
</dbReference>
<dbReference type="CDD" id="cd00732">
    <property type="entry name" value="CheW"/>
    <property type="match status" value="1"/>
</dbReference>
<accession>A0AAW6TTA0</accession>
<dbReference type="Gene3D" id="2.40.50.180">
    <property type="entry name" value="CheA-289, Domain 4"/>
    <property type="match status" value="1"/>
</dbReference>
<dbReference type="SUPFAM" id="SSF50341">
    <property type="entry name" value="CheW-like"/>
    <property type="match status" value="1"/>
</dbReference>
<dbReference type="PROSITE" id="PS50851">
    <property type="entry name" value="CHEW"/>
    <property type="match status" value="1"/>
</dbReference>
<evidence type="ECO:0000259" key="1">
    <source>
        <dbReference type="PROSITE" id="PS50851"/>
    </source>
</evidence>
<evidence type="ECO:0000313" key="2">
    <source>
        <dbReference type="EMBL" id="MDI6448785.1"/>
    </source>
</evidence>
<reference evidence="2" key="1">
    <citation type="submission" date="2023-05" db="EMBL/GenBank/DDBJ databases">
        <title>Anaerotaeda fermentans gen. nov., sp. nov., a novel anaerobic planctomycete of the new family within the order Sedimentisphaerales isolated from Taman Peninsula, Russia.</title>
        <authorList>
            <person name="Khomyakova M.A."/>
            <person name="Merkel A.Y."/>
            <person name="Slobodkin A.I."/>
        </authorList>
    </citation>
    <scope>NUCLEOTIDE SEQUENCE</scope>
    <source>
        <strain evidence="2">M17dextr</strain>
    </source>
</reference>
<dbReference type="EMBL" id="JASCXX010000006">
    <property type="protein sequence ID" value="MDI6448785.1"/>
    <property type="molecule type" value="Genomic_DNA"/>
</dbReference>
<dbReference type="InterPro" id="IPR002545">
    <property type="entry name" value="CheW-lke_dom"/>
</dbReference>
<dbReference type="InterPro" id="IPR039315">
    <property type="entry name" value="CheW"/>
</dbReference>
<evidence type="ECO:0000313" key="3">
    <source>
        <dbReference type="Proteomes" id="UP001431776"/>
    </source>
</evidence>
<dbReference type="RefSeq" id="WP_349244194.1">
    <property type="nucleotide sequence ID" value="NZ_JASCXX010000006.1"/>
</dbReference>
<dbReference type="GO" id="GO:0007165">
    <property type="term" value="P:signal transduction"/>
    <property type="evidence" value="ECO:0007669"/>
    <property type="project" value="InterPro"/>
</dbReference>
<dbReference type="SMART" id="SM00260">
    <property type="entry name" value="CheW"/>
    <property type="match status" value="1"/>
</dbReference>
<comment type="caution">
    <text evidence="2">The sequence shown here is derived from an EMBL/GenBank/DDBJ whole genome shotgun (WGS) entry which is preliminary data.</text>
</comment>
<proteinExistence type="predicted"/>
<sequence>MTNDVKRIQEALGSSPNKEGKYLTFALGREEYGLEILKVREIIGYIDVTAVPQTPHYVKGVVNLRGQVIPVIDLRAKFGMETAEITGQTCIIVVEIAQGGRTFSTGITVDRVQEVLDVGGDDIEGPPEFGTSMDSRFILGIAKIGNSVKILLDIDKVLAGESLDGVHQDLQEQ</sequence>
<dbReference type="AlphaFoldDB" id="A0AAW6TTA0"/>
<dbReference type="GO" id="GO:0006935">
    <property type="term" value="P:chemotaxis"/>
    <property type="evidence" value="ECO:0007669"/>
    <property type="project" value="InterPro"/>
</dbReference>
<dbReference type="InterPro" id="IPR036061">
    <property type="entry name" value="CheW-like_dom_sf"/>
</dbReference>
<protein>
    <submittedName>
        <fullName evidence="2">Chemotaxis protein CheW</fullName>
    </submittedName>
</protein>
<keyword evidence="3" id="KW-1185">Reference proteome</keyword>
<gene>
    <name evidence="2" type="ORF">QJ522_06985</name>
</gene>
<dbReference type="PANTHER" id="PTHR22617">
    <property type="entry name" value="CHEMOTAXIS SENSOR HISTIDINE KINASE-RELATED"/>
    <property type="match status" value="1"/>
</dbReference>